<dbReference type="InterPro" id="IPR001173">
    <property type="entry name" value="Glyco_trans_2-like"/>
</dbReference>
<feature type="compositionally biased region" description="Low complexity" evidence="1">
    <location>
        <begin position="349"/>
        <end position="365"/>
    </location>
</feature>
<dbReference type="KEGG" id="agf:ET445_01550"/>
<accession>A0A4P6FP05</accession>
<dbReference type="EMBL" id="CP035491">
    <property type="protein sequence ID" value="QAY72218.1"/>
    <property type="molecule type" value="Genomic_DNA"/>
</dbReference>
<organism evidence="3 4">
    <name type="scientific">Agromyces protaetiae</name>
    <dbReference type="NCBI Taxonomy" id="2509455"/>
    <lineage>
        <taxon>Bacteria</taxon>
        <taxon>Bacillati</taxon>
        <taxon>Actinomycetota</taxon>
        <taxon>Actinomycetes</taxon>
        <taxon>Micrococcales</taxon>
        <taxon>Microbacteriaceae</taxon>
        <taxon>Agromyces</taxon>
    </lineage>
</organism>
<name>A0A4P6FP05_9MICO</name>
<feature type="region of interest" description="Disordered" evidence="1">
    <location>
        <begin position="1"/>
        <end position="24"/>
    </location>
</feature>
<evidence type="ECO:0000313" key="3">
    <source>
        <dbReference type="EMBL" id="QAY72218.1"/>
    </source>
</evidence>
<dbReference type="SUPFAM" id="SSF53448">
    <property type="entry name" value="Nucleotide-diphospho-sugar transferases"/>
    <property type="match status" value="1"/>
</dbReference>
<dbReference type="PANTHER" id="PTHR43685">
    <property type="entry name" value="GLYCOSYLTRANSFERASE"/>
    <property type="match status" value="1"/>
</dbReference>
<gene>
    <name evidence="3" type="ORF">ET445_01550</name>
</gene>
<feature type="domain" description="Glycosyltransferase 2-like" evidence="2">
    <location>
        <begin position="26"/>
        <end position="152"/>
    </location>
</feature>
<dbReference type="InterPro" id="IPR050834">
    <property type="entry name" value="Glycosyltransf_2"/>
</dbReference>
<reference evidence="3 4" key="1">
    <citation type="submission" date="2019-01" db="EMBL/GenBank/DDBJ databases">
        <title>Genome sequencing of strain FW100M-8.</title>
        <authorList>
            <person name="Heo J."/>
            <person name="Kim S.-J."/>
            <person name="Kim J.-S."/>
            <person name="Hong S.-B."/>
            <person name="Kwon S.-W."/>
        </authorList>
    </citation>
    <scope>NUCLEOTIDE SEQUENCE [LARGE SCALE GENOMIC DNA]</scope>
    <source>
        <strain evidence="3 4">FW100M-8</strain>
    </source>
</reference>
<evidence type="ECO:0000313" key="4">
    <source>
        <dbReference type="Proteomes" id="UP000291259"/>
    </source>
</evidence>
<dbReference type="Gene3D" id="3.90.550.10">
    <property type="entry name" value="Spore Coat Polysaccharide Biosynthesis Protein SpsA, Chain A"/>
    <property type="match status" value="1"/>
</dbReference>
<feature type="compositionally biased region" description="Pro residues" evidence="1">
    <location>
        <begin position="1"/>
        <end position="23"/>
    </location>
</feature>
<dbReference type="AlphaFoldDB" id="A0A4P6FP05"/>
<feature type="region of interest" description="Disordered" evidence="1">
    <location>
        <begin position="340"/>
        <end position="365"/>
    </location>
</feature>
<evidence type="ECO:0000256" key="1">
    <source>
        <dbReference type="SAM" id="MobiDB-lite"/>
    </source>
</evidence>
<dbReference type="Pfam" id="PF00535">
    <property type="entry name" value="Glycos_transf_2"/>
    <property type="match status" value="1"/>
</dbReference>
<keyword evidence="3" id="KW-0808">Transferase</keyword>
<sequence length="365" mass="39625">MAPGPKRVPPGPHGEAPATPPAPTVTVVIPSYRRLERLPPLIRTYREQGADEIVVVLDGPHPGWAEALDGLADRAPVVVRELPVNRGLALARIAGLERATSDVVILADDDVAPKPGLVDHHRTFHAANPDHALLGYMPVRLPARRSRDQAATFLYARDYANQVEAWRTGSSADLLQSFWGGNASVPRERYLAAESFKPSVRLDYNEDLDLGLRLLAIGVHAAFDERAAAEHLHSRSLKAFLAECVVRGESVHEFELRWPVLPRQLAELVLIPDDHHPFVAAAQRRIAARDTPALLERTLVAGYHATGAVHAWRAQEAITRLLRRGLAMRGYRLRVARSAGAGTGHPDVSAASDASNASPEASAAV</sequence>
<dbReference type="GO" id="GO:0016740">
    <property type="term" value="F:transferase activity"/>
    <property type="evidence" value="ECO:0007669"/>
    <property type="project" value="UniProtKB-KW"/>
</dbReference>
<dbReference type="PANTHER" id="PTHR43685:SF3">
    <property type="entry name" value="SLR2126 PROTEIN"/>
    <property type="match status" value="1"/>
</dbReference>
<dbReference type="InterPro" id="IPR029044">
    <property type="entry name" value="Nucleotide-diphossugar_trans"/>
</dbReference>
<dbReference type="Proteomes" id="UP000291259">
    <property type="component" value="Chromosome"/>
</dbReference>
<dbReference type="RefSeq" id="WP_129188207.1">
    <property type="nucleotide sequence ID" value="NZ_CP035491.1"/>
</dbReference>
<proteinExistence type="predicted"/>
<evidence type="ECO:0000259" key="2">
    <source>
        <dbReference type="Pfam" id="PF00535"/>
    </source>
</evidence>
<protein>
    <submittedName>
        <fullName evidence="3">Glycosyltransferase</fullName>
    </submittedName>
</protein>
<dbReference type="CDD" id="cd00761">
    <property type="entry name" value="Glyco_tranf_GTA_type"/>
    <property type="match status" value="1"/>
</dbReference>
<dbReference type="OrthoDB" id="5062577at2"/>
<keyword evidence="4" id="KW-1185">Reference proteome</keyword>